<accession>A0A545B2J4</accession>
<dbReference type="Proteomes" id="UP000317982">
    <property type="component" value="Unassembled WGS sequence"/>
</dbReference>
<gene>
    <name evidence="2" type="ORF">FL583_02045</name>
</gene>
<dbReference type="EMBL" id="VIRS01000001">
    <property type="protein sequence ID" value="TQS47065.1"/>
    <property type="molecule type" value="Genomic_DNA"/>
</dbReference>
<dbReference type="AlphaFoldDB" id="A0A545B2J4"/>
<dbReference type="InterPro" id="IPR052718">
    <property type="entry name" value="NmrA-type_oxidoreductase"/>
</dbReference>
<dbReference type="InterPro" id="IPR036291">
    <property type="entry name" value="NAD(P)-bd_dom_sf"/>
</dbReference>
<name>A0A545B2J4_9ACTN</name>
<dbReference type="Gene3D" id="3.40.50.720">
    <property type="entry name" value="NAD(P)-binding Rossmann-like Domain"/>
    <property type="match status" value="1"/>
</dbReference>
<keyword evidence="3" id="KW-1185">Reference proteome</keyword>
<reference evidence="2 3" key="1">
    <citation type="submission" date="2019-07" db="EMBL/GenBank/DDBJ databases">
        <title>Cryptosporangium phraense sp. nov., isolated from plant litter.</title>
        <authorList>
            <person name="Suriyachadkun C."/>
        </authorList>
    </citation>
    <scope>NUCLEOTIDE SEQUENCE [LARGE SCALE GENOMIC DNA]</scope>
    <source>
        <strain evidence="2 3">A-T 5661</strain>
    </source>
</reference>
<evidence type="ECO:0000259" key="1">
    <source>
        <dbReference type="Pfam" id="PF13460"/>
    </source>
</evidence>
<protein>
    <submittedName>
        <fullName evidence="2">SDR family NAD(P)-dependent oxidoreductase</fullName>
    </submittedName>
</protein>
<evidence type="ECO:0000313" key="2">
    <source>
        <dbReference type="EMBL" id="TQS47065.1"/>
    </source>
</evidence>
<evidence type="ECO:0000313" key="3">
    <source>
        <dbReference type="Proteomes" id="UP000317982"/>
    </source>
</evidence>
<dbReference type="InterPro" id="IPR016040">
    <property type="entry name" value="NAD(P)-bd_dom"/>
</dbReference>
<dbReference type="InParanoid" id="A0A545B2J4"/>
<feature type="domain" description="NAD(P)-binding" evidence="1">
    <location>
        <begin position="101"/>
        <end position="233"/>
    </location>
</feature>
<organism evidence="2 3">
    <name type="scientific">Cryptosporangium phraense</name>
    <dbReference type="NCBI Taxonomy" id="2593070"/>
    <lineage>
        <taxon>Bacteria</taxon>
        <taxon>Bacillati</taxon>
        <taxon>Actinomycetota</taxon>
        <taxon>Actinomycetes</taxon>
        <taxon>Cryptosporangiales</taxon>
        <taxon>Cryptosporangiaceae</taxon>
        <taxon>Cryptosporangium</taxon>
    </lineage>
</organism>
<dbReference type="SUPFAM" id="SSF51735">
    <property type="entry name" value="NAD(P)-binding Rossmann-fold domains"/>
    <property type="match status" value="1"/>
</dbReference>
<dbReference type="Pfam" id="PF13460">
    <property type="entry name" value="NAD_binding_10"/>
    <property type="match status" value="1"/>
</dbReference>
<dbReference type="PANTHER" id="PTHR47129">
    <property type="entry name" value="QUINONE OXIDOREDUCTASE 2"/>
    <property type="match status" value="1"/>
</dbReference>
<proteinExistence type="predicted"/>
<dbReference type="PANTHER" id="PTHR47129:SF1">
    <property type="entry name" value="NMRA-LIKE DOMAIN-CONTAINING PROTEIN"/>
    <property type="match status" value="1"/>
</dbReference>
<dbReference type="OrthoDB" id="5510591at2"/>
<sequence length="377" mass="40908">MVAVRHRQVLVDQVIQRRVGVCFADGGEIREGAGEALAEHLPGQVVLGLEVVVEAAVREFGGLHQVGDADPVDAVGPEPPAGGLEDPVVIELLLLLCEAGHTLELLLERLPADRLAGLSRTPERAADLAERGIEIRPGDYFDHPSLVRAFDGVDRLLLVSAQAFTDRDAQHFNAITAARQAGVRHVIYTAIQRDEDLGITQVGVTESDVFAEQALRASGLTYTILRNPMYLDQIDVYLGADPYRDGLRVPHGEGTMAPALIRDLAAANVAVLTEDGHENTIYTLTGSEAASFRDLAAALSDLHGETVPYRPVAEEEYLASLQRDLPQPVAEFLTAWLVGVGRGSFSRNTGDLERLIGYRPTSYREFLAKHYPAVTAR</sequence>
<dbReference type="Gene3D" id="3.90.25.10">
    <property type="entry name" value="UDP-galactose 4-epimerase, domain 1"/>
    <property type="match status" value="1"/>
</dbReference>
<comment type="caution">
    <text evidence="2">The sequence shown here is derived from an EMBL/GenBank/DDBJ whole genome shotgun (WGS) entry which is preliminary data.</text>
</comment>